<feature type="transmembrane region" description="Helical" evidence="5">
    <location>
        <begin position="305"/>
        <end position="325"/>
    </location>
</feature>
<feature type="transmembrane region" description="Helical" evidence="5">
    <location>
        <begin position="54"/>
        <end position="81"/>
    </location>
</feature>
<feature type="transmembrane region" description="Helical" evidence="5">
    <location>
        <begin position="175"/>
        <end position="192"/>
    </location>
</feature>
<feature type="transmembrane region" description="Helical" evidence="5">
    <location>
        <begin position="143"/>
        <end position="163"/>
    </location>
</feature>
<organism evidence="7 8">
    <name type="scientific">Actinomadura alba</name>
    <dbReference type="NCBI Taxonomy" id="406431"/>
    <lineage>
        <taxon>Bacteria</taxon>
        <taxon>Bacillati</taxon>
        <taxon>Actinomycetota</taxon>
        <taxon>Actinomycetes</taxon>
        <taxon>Streptosporangiales</taxon>
        <taxon>Thermomonosporaceae</taxon>
        <taxon>Actinomadura</taxon>
    </lineage>
</organism>
<dbReference type="Proteomes" id="UP000805614">
    <property type="component" value="Unassembled WGS sequence"/>
</dbReference>
<feature type="transmembrane region" description="Helical" evidence="5">
    <location>
        <begin position="273"/>
        <end position="293"/>
    </location>
</feature>
<evidence type="ECO:0000256" key="1">
    <source>
        <dbReference type="ARBA" id="ARBA00004651"/>
    </source>
</evidence>
<feature type="transmembrane region" description="Helical" evidence="5">
    <location>
        <begin position="26"/>
        <end position="47"/>
    </location>
</feature>
<feature type="transmembrane region" description="Helical" evidence="5">
    <location>
        <begin position="331"/>
        <end position="354"/>
    </location>
</feature>
<feature type="transmembrane region" description="Helical" evidence="5">
    <location>
        <begin position="399"/>
        <end position="419"/>
    </location>
</feature>
<dbReference type="PRINTS" id="PR01036">
    <property type="entry name" value="TCRTETB"/>
</dbReference>
<evidence type="ECO:0000256" key="2">
    <source>
        <dbReference type="ARBA" id="ARBA00022692"/>
    </source>
</evidence>
<feature type="transmembrane region" description="Helical" evidence="5">
    <location>
        <begin position="87"/>
        <end position="104"/>
    </location>
</feature>
<dbReference type="SUPFAM" id="SSF103473">
    <property type="entry name" value="MFS general substrate transporter"/>
    <property type="match status" value="1"/>
</dbReference>
<evidence type="ECO:0000256" key="5">
    <source>
        <dbReference type="SAM" id="Phobius"/>
    </source>
</evidence>
<comment type="subcellular location">
    <subcellularLocation>
        <location evidence="1">Cell membrane</location>
        <topology evidence="1">Multi-pass membrane protein</topology>
    </subcellularLocation>
</comment>
<dbReference type="PANTHER" id="PTHR42718">
    <property type="entry name" value="MAJOR FACILITATOR SUPERFAMILY MULTIDRUG TRANSPORTER MFSC"/>
    <property type="match status" value="1"/>
</dbReference>
<keyword evidence="4 5" id="KW-0472">Membrane</keyword>
<dbReference type="EMBL" id="JABVEC010000003">
    <property type="protein sequence ID" value="MBC6465207.1"/>
    <property type="molecule type" value="Genomic_DNA"/>
</dbReference>
<dbReference type="PANTHER" id="PTHR42718:SF49">
    <property type="entry name" value="EXPORT PROTEIN"/>
    <property type="match status" value="1"/>
</dbReference>
<dbReference type="Gene3D" id="1.20.1250.20">
    <property type="entry name" value="MFS general substrate transporter like domains"/>
    <property type="match status" value="1"/>
</dbReference>
<keyword evidence="3 5" id="KW-1133">Transmembrane helix</keyword>
<evidence type="ECO:0000259" key="6">
    <source>
        <dbReference type="PROSITE" id="PS50850"/>
    </source>
</evidence>
<sequence length="425" mass="42284">MNYTAPMTTLPEISAGLGTGATGQTWILNGIALGLAALLLVAGSLADDYGRKRVFVVGAGVLAVASVVCAVATGTFVFVAARVVQGTASAALLAAGLGLIGHAFPAGAERVRATGLWGAMIGLGIALGPVVTGLVAEAGSWRAGYWIFVGGAAAIVLAGLRLPESRAARTRRLDVGGVVTLGLGLAALLGAVTEGRAGWARPQVTLLFAAAALLIAAFVAVEWRIAQPMLDLALFRRPLFLTATGGALVTGLTVIGPMSYLPTVLQHTLKQSPLTSAGVFSIWSGASFVTALQARRLRMRGDHQLALGLALAAAGNVALLGLATHRPWPQTAAGLLVAGLGSGLVNAALARLAVESVPADRVSMGSGANNTARYIGSSLGVAIVVAITGAAGLVHGTDIAIATAAGGAALGAAAALLSGRTPAAR</sequence>
<name>A0ABR7LL48_9ACTN</name>
<dbReference type="InterPro" id="IPR011701">
    <property type="entry name" value="MFS"/>
</dbReference>
<keyword evidence="2 5" id="KW-0812">Transmembrane</keyword>
<dbReference type="InterPro" id="IPR020846">
    <property type="entry name" value="MFS_dom"/>
</dbReference>
<dbReference type="Pfam" id="PF07690">
    <property type="entry name" value="MFS_1"/>
    <property type="match status" value="1"/>
</dbReference>
<evidence type="ECO:0000256" key="4">
    <source>
        <dbReference type="ARBA" id="ARBA00023136"/>
    </source>
</evidence>
<accession>A0ABR7LL48</accession>
<feature type="domain" description="Major facilitator superfamily (MFS) profile" evidence="6">
    <location>
        <begin position="1"/>
        <end position="423"/>
    </location>
</feature>
<dbReference type="Gene3D" id="1.20.1720.10">
    <property type="entry name" value="Multidrug resistance protein D"/>
    <property type="match status" value="1"/>
</dbReference>
<feature type="transmembrane region" description="Helical" evidence="5">
    <location>
        <begin position="116"/>
        <end position="137"/>
    </location>
</feature>
<evidence type="ECO:0000313" key="8">
    <source>
        <dbReference type="Proteomes" id="UP000805614"/>
    </source>
</evidence>
<keyword evidence="8" id="KW-1185">Reference proteome</keyword>
<evidence type="ECO:0000256" key="3">
    <source>
        <dbReference type="ARBA" id="ARBA00022989"/>
    </source>
</evidence>
<gene>
    <name evidence="7" type="ORF">HKK74_06850</name>
</gene>
<dbReference type="PROSITE" id="PS50850">
    <property type="entry name" value="MFS"/>
    <property type="match status" value="1"/>
</dbReference>
<feature type="transmembrane region" description="Helical" evidence="5">
    <location>
        <begin position="204"/>
        <end position="226"/>
    </location>
</feature>
<proteinExistence type="predicted"/>
<feature type="transmembrane region" description="Helical" evidence="5">
    <location>
        <begin position="374"/>
        <end position="393"/>
    </location>
</feature>
<dbReference type="InterPro" id="IPR036259">
    <property type="entry name" value="MFS_trans_sf"/>
</dbReference>
<protein>
    <submittedName>
        <fullName evidence="7">MFS transporter</fullName>
    </submittedName>
</protein>
<reference evidence="7 8" key="1">
    <citation type="submission" date="2020-06" db="EMBL/GenBank/DDBJ databases">
        <title>Actinomadura xiongansis sp. nov., isolated from soil of Baiyangdian.</title>
        <authorList>
            <person name="Zhang X."/>
        </authorList>
    </citation>
    <scope>NUCLEOTIDE SEQUENCE [LARGE SCALE GENOMIC DNA]</scope>
    <source>
        <strain evidence="7 8">HBUM206468</strain>
    </source>
</reference>
<feature type="transmembrane region" description="Helical" evidence="5">
    <location>
        <begin position="238"/>
        <end position="261"/>
    </location>
</feature>
<evidence type="ECO:0000313" key="7">
    <source>
        <dbReference type="EMBL" id="MBC6465207.1"/>
    </source>
</evidence>
<comment type="caution">
    <text evidence="7">The sequence shown here is derived from an EMBL/GenBank/DDBJ whole genome shotgun (WGS) entry which is preliminary data.</text>
</comment>